<accession>A0AAN9PRX4</accession>
<dbReference type="EMBL" id="JAYMYQ010000010">
    <property type="protein sequence ID" value="KAK7307802.1"/>
    <property type="molecule type" value="Genomic_DNA"/>
</dbReference>
<protein>
    <submittedName>
        <fullName evidence="2">Uncharacterized protein</fullName>
    </submittedName>
</protein>
<gene>
    <name evidence="2" type="ORF">VNO77_41181</name>
</gene>
<evidence type="ECO:0000313" key="3">
    <source>
        <dbReference type="Proteomes" id="UP001367508"/>
    </source>
</evidence>
<sequence length="120" mass="13559">MTEAEKLSHSKSATWCKVTGTSRHNSLDPLRRAGSPPTEMGVPYTDKGFFSLSVNRDQNPKRGAKMGLHMKEWRDDSLPAFKSKQFHLKFSCSVNDCAILQLKVFRSHAALSMLHFSIVY</sequence>
<evidence type="ECO:0000256" key="1">
    <source>
        <dbReference type="SAM" id="MobiDB-lite"/>
    </source>
</evidence>
<comment type="caution">
    <text evidence="2">The sequence shown here is derived from an EMBL/GenBank/DDBJ whole genome shotgun (WGS) entry which is preliminary data.</text>
</comment>
<keyword evidence="3" id="KW-1185">Reference proteome</keyword>
<name>A0AAN9PRX4_CANGL</name>
<dbReference type="AlphaFoldDB" id="A0AAN9PRX4"/>
<evidence type="ECO:0000313" key="2">
    <source>
        <dbReference type="EMBL" id="KAK7307802.1"/>
    </source>
</evidence>
<dbReference type="Proteomes" id="UP001367508">
    <property type="component" value="Unassembled WGS sequence"/>
</dbReference>
<reference evidence="2 3" key="1">
    <citation type="submission" date="2024-01" db="EMBL/GenBank/DDBJ databases">
        <title>The genomes of 5 underutilized Papilionoideae crops provide insights into root nodulation and disease resistanc.</title>
        <authorList>
            <person name="Jiang F."/>
        </authorList>
    </citation>
    <scope>NUCLEOTIDE SEQUENCE [LARGE SCALE GENOMIC DNA]</scope>
    <source>
        <strain evidence="2">LVBAO_FW01</strain>
        <tissue evidence="2">Leaves</tissue>
    </source>
</reference>
<organism evidence="2 3">
    <name type="scientific">Canavalia gladiata</name>
    <name type="common">Sword bean</name>
    <name type="synonym">Dolichos gladiatus</name>
    <dbReference type="NCBI Taxonomy" id="3824"/>
    <lineage>
        <taxon>Eukaryota</taxon>
        <taxon>Viridiplantae</taxon>
        <taxon>Streptophyta</taxon>
        <taxon>Embryophyta</taxon>
        <taxon>Tracheophyta</taxon>
        <taxon>Spermatophyta</taxon>
        <taxon>Magnoliopsida</taxon>
        <taxon>eudicotyledons</taxon>
        <taxon>Gunneridae</taxon>
        <taxon>Pentapetalae</taxon>
        <taxon>rosids</taxon>
        <taxon>fabids</taxon>
        <taxon>Fabales</taxon>
        <taxon>Fabaceae</taxon>
        <taxon>Papilionoideae</taxon>
        <taxon>50 kb inversion clade</taxon>
        <taxon>NPAAA clade</taxon>
        <taxon>indigoferoid/millettioid clade</taxon>
        <taxon>Phaseoleae</taxon>
        <taxon>Canavalia</taxon>
    </lineage>
</organism>
<feature type="region of interest" description="Disordered" evidence="1">
    <location>
        <begin position="20"/>
        <end position="44"/>
    </location>
</feature>
<proteinExistence type="predicted"/>